<keyword evidence="5" id="KW-0479">Metal-binding</keyword>
<dbReference type="GO" id="GO:0046872">
    <property type="term" value="F:metal ion binding"/>
    <property type="evidence" value="ECO:0007669"/>
    <property type="project" value="UniProtKB-KW"/>
</dbReference>
<feature type="signal peptide" evidence="8">
    <location>
        <begin position="1"/>
        <end position="21"/>
    </location>
</feature>
<comment type="caution">
    <text evidence="10">The sequence shown here is derived from an EMBL/GenBank/DDBJ whole genome shotgun (WGS) entry which is preliminary data.</text>
</comment>
<evidence type="ECO:0000256" key="3">
    <source>
        <dbReference type="ARBA" id="ARBA00006958"/>
    </source>
</evidence>
<evidence type="ECO:0000256" key="4">
    <source>
        <dbReference type="ARBA" id="ARBA00022722"/>
    </source>
</evidence>
<evidence type="ECO:0000256" key="1">
    <source>
        <dbReference type="ARBA" id="ARBA00001968"/>
    </source>
</evidence>
<dbReference type="InterPro" id="IPR045249">
    <property type="entry name" value="HARBI1-like"/>
</dbReference>
<evidence type="ECO:0000313" key="11">
    <source>
        <dbReference type="Proteomes" id="UP000321393"/>
    </source>
</evidence>
<organism evidence="10 11">
    <name type="scientific">Cucumis melo var. makuwa</name>
    <name type="common">Oriental melon</name>
    <dbReference type="NCBI Taxonomy" id="1194695"/>
    <lineage>
        <taxon>Eukaryota</taxon>
        <taxon>Viridiplantae</taxon>
        <taxon>Streptophyta</taxon>
        <taxon>Embryophyta</taxon>
        <taxon>Tracheophyta</taxon>
        <taxon>Spermatophyta</taxon>
        <taxon>Magnoliopsida</taxon>
        <taxon>eudicotyledons</taxon>
        <taxon>Gunneridae</taxon>
        <taxon>Pentapetalae</taxon>
        <taxon>rosids</taxon>
        <taxon>fabids</taxon>
        <taxon>Cucurbitales</taxon>
        <taxon>Cucurbitaceae</taxon>
        <taxon>Benincaseae</taxon>
        <taxon>Cucumis</taxon>
    </lineage>
</organism>
<keyword evidence="8" id="KW-0732">Signal</keyword>
<dbReference type="Pfam" id="PF13359">
    <property type="entry name" value="DDE_Tnp_4"/>
    <property type="match status" value="1"/>
</dbReference>
<evidence type="ECO:0000256" key="6">
    <source>
        <dbReference type="ARBA" id="ARBA00022801"/>
    </source>
</evidence>
<comment type="cofactor">
    <cofactor evidence="1">
        <name>a divalent metal cation</name>
        <dbReference type="ChEBI" id="CHEBI:60240"/>
    </cofactor>
</comment>
<dbReference type="OrthoDB" id="6509413at2759"/>
<keyword evidence="7" id="KW-0539">Nucleus</keyword>
<accession>A0A5A7UE73</accession>
<evidence type="ECO:0000256" key="7">
    <source>
        <dbReference type="ARBA" id="ARBA00023242"/>
    </source>
</evidence>
<feature type="domain" description="DDE Tnp4" evidence="9">
    <location>
        <begin position="97"/>
        <end position="231"/>
    </location>
</feature>
<gene>
    <name evidence="10" type="ORF">E6C27_scaffold190G00390</name>
</gene>
<keyword evidence="6" id="KW-0378">Hydrolase</keyword>
<dbReference type="GO" id="GO:0016787">
    <property type="term" value="F:hydrolase activity"/>
    <property type="evidence" value="ECO:0007669"/>
    <property type="project" value="UniProtKB-KW"/>
</dbReference>
<name>A0A5A7UE73_CUCMM</name>
<evidence type="ECO:0000259" key="9">
    <source>
        <dbReference type="Pfam" id="PF13359"/>
    </source>
</evidence>
<dbReference type="PANTHER" id="PTHR22930">
    <property type="match status" value="1"/>
</dbReference>
<dbReference type="InterPro" id="IPR027806">
    <property type="entry name" value="HARBI1_dom"/>
</dbReference>
<evidence type="ECO:0000256" key="5">
    <source>
        <dbReference type="ARBA" id="ARBA00022723"/>
    </source>
</evidence>
<reference evidence="10 11" key="1">
    <citation type="submission" date="2019-08" db="EMBL/GenBank/DDBJ databases">
        <title>Draft genome sequences of two oriental melons (Cucumis melo L. var makuwa).</title>
        <authorList>
            <person name="Kwon S.-Y."/>
        </authorList>
    </citation>
    <scope>NUCLEOTIDE SEQUENCE [LARGE SCALE GENOMIC DNA]</scope>
    <source>
        <strain evidence="11">cv. SW 3</strain>
        <tissue evidence="10">Leaf</tissue>
    </source>
</reference>
<dbReference type="GO" id="GO:0005634">
    <property type="term" value="C:nucleus"/>
    <property type="evidence" value="ECO:0007669"/>
    <property type="project" value="UniProtKB-SubCell"/>
</dbReference>
<comment type="subcellular location">
    <subcellularLocation>
        <location evidence="2">Nucleus</location>
    </subcellularLocation>
</comment>
<proteinExistence type="inferred from homology"/>
<comment type="similarity">
    <text evidence="3">Belongs to the HARBI1 family.</text>
</comment>
<dbReference type="GO" id="GO:0004518">
    <property type="term" value="F:nuclease activity"/>
    <property type="evidence" value="ECO:0007669"/>
    <property type="project" value="UniProtKB-KW"/>
</dbReference>
<sequence length="361" mass="40820">MNHRCFTIMCHLLKTIARLTSMEVVDVEEMVAMFLHILAHDPTQYAYHFGDSSDWGAGNAATQEGIHSFSIDRFHKLNFTCTAFIRFIALGIPFLHNVLGVCDTIGDFVYVLTDWEQSTADSRILLDAISRPNSLKVSKGYYYLVDAGYPNAEGFLAPYRGQCYHLQERRGAENAPSTSKEFFNMKYSSAGNVIERAFGVLKGRWAILQGKSYYPVEVQCRTILACCLPHNLINRVMTNFNIEDDIDEVDFTCATTATDGIHYIETSNEWTQWRGNLAQEMFNEWELCNHMASSLRLPKYNWTKEEEAGLIVCLVELVDTGGWRSENDGLQDPRTAQVSEGGIFRADLSGNVKDRPQTVGK</sequence>
<evidence type="ECO:0000256" key="8">
    <source>
        <dbReference type="SAM" id="SignalP"/>
    </source>
</evidence>
<dbReference type="PANTHER" id="PTHR22930:SF293">
    <property type="entry name" value="PROTEIN ALP1-LIKE"/>
    <property type="match status" value="1"/>
</dbReference>
<protein>
    <submittedName>
        <fullName evidence="10">Retrotransposon protein</fullName>
    </submittedName>
</protein>
<evidence type="ECO:0000313" key="10">
    <source>
        <dbReference type="EMBL" id="KAA0053490.1"/>
    </source>
</evidence>
<dbReference type="AlphaFoldDB" id="A0A5A7UE73"/>
<feature type="chain" id="PRO_5022960477" evidence="8">
    <location>
        <begin position="22"/>
        <end position="361"/>
    </location>
</feature>
<evidence type="ECO:0000256" key="2">
    <source>
        <dbReference type="ARBA" id="ARBA00004123"/>
    </source>
</evidence>
<dbReference type="Proteomes" id="UP000321393">
    <property type="component" value="Unassembled WGS sequence"/>
</dbReference>
<keyword evidence="4" id="KW-0540">Nuclease</keyword>
<dbReference type="EMBL" id="SSTE01009356">
    <property type="protein sequence ID" value="KAA0053490.1"/>
    <property type="molecule type" value="Genomic_DNA"/>
</dbReference>